<sequence>MKKKVFIITIIIISLITAAIYINKKQIQKNLYPITYLGSVLENSKKYDLDPYLVLAVIKTESSFKPDAVSSQDARGLMQITPSTGKWISTKMGIKSFEESDLYDPQTNIKMGCWYLDNLSKEFNGNQMVYLAAYNGGRGNVSKWLKNSQYSRDGKNLEVIPFKETDEYVKKIKVNYEMYKKIYTNLEQEKK</sequence>
<dbReference type="GO" id="GO:0008933">
    <property type="term" value="F:peptidoglycan lytic transglycosylase activity"/>
    <property type="evidence" value="ECO:0007669"/>
    <property type="project" value="InterPro"/>
</dbReference>
<protein>
    <submittedName>
        <fullName evidence="3">Lytic murein transglycosylase</fullName>
        <ecNumber evidence="3">3.2.1.-</ecNumber>
        <ecNumber evidence="3">4.2.2.-</ecNumber>
    </submittedName>
</protein>
<dbReference type="AlphaFoldDB" id="A0A4U9R7Y4"/>
<comment type="similarity">
    <text evidence="1">Belongs to the transglycosylase Slt family.</text>
</comment>
<dbReference type="Proteomes" id="UP000308489">
    <property type="component" value="Chromosome 1"/>
</dbReference>
<keyword evidence="3" id="KW-0326">Glycosidase</keyword>
<dbReference type="InterPro" id="IPR000189">
    <property type="entry name" value="Transglyc_AS"/>
</dbReference>
<dbReference type="EC" id="4.2.2.-" evidence="3"/>
<dbReference type="PROSITE" id="PS00922">
    <property type="entry name" value="TRANSGLYCOSYLASE"/>
    <property type="match status" value="1"/>
</dbReference>
<accession>A0A4U9R7Y4</accession>
<dbReference type="CDD" id="cd16896">
    <property type="entry name" value="LT_Slt70-like"/>
    <property type="match status" value="1"/>
</dbReference>
<dbReference type="GO" id="GO:0000270">
    <property type="term" value="P:peptidoglycan metabolic process"/>
    <property type="evidence" value="ECO:0007669"/>
    <property type="project" value="InterPro"/>
</dbReference>
<evidence type="ECO:0000256" key="1">
    <source>
        <dbReference type="ARBA" id="ARBA00007734"/>
    </source>
</evidence>
<proteinExistence type="inferred from homology"/>
<dbReference type="InterPro" id="IPR008258">
    <property type="entry name" value="Transglycosylase_SLT_dom_1"/>
</dbReference>
<name>A0A4U9R7Y4_HATHI</name>
<dbReference type="PANTHER" id="PTHR37423">
    <property type="entry name" value="SOLUBLE LYTIC MUREIN TRANSGLYCOSYLASE-RELATED"/>
    <property type="match status" value="1"/>
</dbReference>
<dbReference type="Pfam" id="PF01464">
    <property type="entry name" value="SLT"/>
    <property type="match status" value="1"/>
</dbReference>
<gene>
    <name evidence="3" type="primary">slt_2</name>
    <name evidence="3" type="ORF">NCTC503_01076</name>
</gene>
<dbReference type="GO" id="GO:0016020">
    <property type="term" value="C:membrane"/>
    <property type="evidence" value="ECO:0007669"/>
    <property type="project" value="InterPro"/>
</dbReference>
<reference evidence="3 4" key="1">
    <citation type="submission" date="2019-05" db="EMBL/GenBank/DDBJ databases">
        <authorList>
            <consortium name="Pathogen Informatics"/>
        </authorList>
    </citation>
    <scope>NUCLEOTIDE SEQUENCE [LARGE SCALE GENOMIC DNA]</scope>
    <source>
        <strain evidence="3 4">NCTC503</strain>
    </source>
</reference>
<dbReference type="OrthoDB" id="9815002at2"/>
<evidence type="ECO:0000259" key="2">
    <source>
        <dbReference type="Pfam" id="PF01464"/>
    </source>
</evidence>
<dbReference type="Gene3D" id="1.10.530.10">
    <property type="match status" value="1"/>
</dbReference>
<dbReference type="KEGG" id="hhw:NCTC503_01076"/>
<dbReference type="SUPFAM" id="SSF53955">
    <property type="entry name" value="Lysozyme-like"/>
    <property type="match status" value="1"/>
</dbReference>
<keyword evidence="4" id="KW-1185">Reference proteome</keyword>
<dbReference type="GO" id="GO:0016798">
    <property type="term" value="F:hydrolase activity, acting on glycosyl bonds"/>
    <property type="evidence" value="ECO:0007669"/>
    <property type="project" value="UniProtKB-KW"/>
</dbReference>
<dbReference type="PANTHER" id="PTHR37423:SF2">
    <property type="entry name" value="MEMBRANE-BOUND LYTIC MUREIN TRANSGLYCOSYLASE C"/>
    <property type="match status" value="1"/>
</dbReference>
<evidence type="ECO:0000313" key="4">
    <source>
        <dbReference type="Proteomes" id="UP000308489"/>
    </source>
</evidence>
<dbReference type="EC" id="3.2.1.-" evidence="3"/>
<feature type="domain" description="Transglycosylase SLT" evidence="2">
    <location>
        <begin position="41"/>
        <end position="150"/>
    </location>
</feature>
<dbReference type="EMBL" id="LR590481">
    <property type="protein sequence ID" value="VTQ87399.1"/>
    <property type="molecule type" value="Genomic_DNA"/>
</dbReference>
<organism evidence="3 4">
    <name type="scientific">Hathewaya histolytica</name>
    <name type="common">Clostridium histolyticum</name>
    <dbReference type="NCBI Taxonomy" id="1498"/>
    <lineage>
        <taxon>Bacteria</taxon>
        <taxon>Bacillati</taxon>
        <taxon>Bacillota</taxon>
        <taxon>Clostridia</taxon>
        <taxon>Eubacteriales</taxon>
        <taxon>Clostridiaceae</taxon>
        <taxon>Hathewaya</taxon>
    </lineage>
</organism>
<keyword evidence="3" id="KW-0456">Lyase</keyword>
<dbReference type="RefSeq" id="WP_138209770.1">
    <property type="nucleotide sequence ID" value="NZ_CBCRUQ010000004.1"/>
</dbReference>
<evidence type="ECO:0000313" key="3">
    <source>
        <dbReference type="EMBL" id="VTQ87399.1"/>
    </source>
</evidence>
<keyword evidence="3" id="KW-0378">Hydrolase</keyword>
<dbReference type="InterPro" id="IPR023346">
    <property type="entry name" value="Lysozyme-like_dom_sf"/>
</dbReference>